<feature type="transmembrane region" description="Helical" evidence="6">
    <location>
        <begin position="287"/>
        <end position="309"/>
    </location>
</feature>
<evidence type="ECO:0000256" key="5">
    <source>
        <dbReference type="ARBA" id="ARBA00023136"/>
    </source>
</evidence>
<dbReference type="PANTHER" id="PTHR30250">
    <property type="entry name" value="PST FAMILY PREDICTED COLANIC ACID TRANSPORTER"/>
    <property type="match status" value="1"/>
</dbReference>
<gene>
    <name evidence="7" type="ORF">C0674_02375</name>
</gene>
<keyword evidence="8" id="KW-1185">Reference proteome</keyword>
<feature type="transmembrane region" description="Helical" evidence="6">
    <location>
        <begin position="7"/>
        <end position="28"/>
    </location>
</feature>
<evidence type="ECO:0000256" key="4">
    <source>
        <dbReference type="ARBA" id="ARBA00022989"/>
    </source>
</evidence>
<feature type="transmembrane region" description="Helical" evidence="6">
    <location>
        <begin position="377"/>
        <end position="398"/>
    </location>
</feature>
<organism evidence="7 8">
    <name type="scientific">Sporolactobacillus terrae</name>
    <dbReference type="NCBI Taxonomy" id="269673"/>
    <lineage>
        <taxon>Bacteria</taxon>
        <taxon>Bacillati</taxon>
        <taxon>Bacillota</taxon>
        <taxon>Bacilli</taxon>
        <taxon>Bacillales</taxon>
        <taxon>Sporolactobacillaceae</taxon>
        <taxon>Sporolactobacillus</taxon>
    </lineage>
</organism>
<reference evidence="7 8" key="1">
    <citation type="submission" date="2018-01" db="EMBL/GenBank/DDBJ databases">
        <title>Complete genome sequencing of Sporolactobacillus terrae DLG3.</title>
        <authorList>
            <person name="Nam Y.-D."/>
            <person name="Kang J."/>
            <person name="Chung W.-H."/>
        </authorList>
    </citation>
    <scope>NUCLEOTIDE SEQUENCE [LARGE SCALE GENOMIC DNA]</scope>
    <source>
        <strain evidence="7 8">DLG3</strain>
    </source>
</reference>
<dbReference type="InterPro" id="IPR050833">
    <property type="entry name" value="Poly_Biosynth_Transport"/>
</dbReference>
<dbReference type="Proteomes" id="UP000285882">
    <property type="component" value="Chromosome"/>
</dbReference>
<feature type="transmembrane region" description="Helical" evidence="6">
    <location>
        <begin position="40"/>
        <end position="62"/>
    </location>
</feature>
<dbReference type="PANTHER" id="PTHR30250:SF11">
    <property type="entry name" value="O-ANTIGEN TRANSPORTER-RELATED"/>
    <property type="match status" value="1"/>
</dbReference>
<accession>A0ABX5Q4K1</accession>
<keyword evidence="3 6" id="KW-0812">Transmembrane</keyword>
<feature type="transmembrane region" description="Helical" evidence="6">
    <location>
        <begin position="410"/>
        <end position="428"/>
    </location>
</feature>
<evidence type="ECO:0000256" key="1">
    <source>
        <dbReference type="ARBA" id="ARBA00004651"/>
    </source>
</evidence>
<protein>
    <submittedName>
        <fullName evidence="7">Flippase</fullName>
    </submittedName>
</protein>
<sequence length="479" mass="54421">MSVAKNYIYNVIYQIFIILVPLITVPYISRTLGSNGIGTYAYTNSVIQYFVLLGTIGVAIYGNRAIAYDRENKEDLSRTFWGIFLMKLITTLCSYGVFIIFLLMVSEYKTIFFLQSIYILSAALDISWLYMGLEDFKKTVVRNIIVKLIGVLSIFIFVKTGTDLWKYVLILGSSELFGQLTMWMYLPRTVNKIKLKWEDIKIHFLPSLSLFIPQIAIQIYLVLNKTMLGFLSNVNEVGYFDNADKIVKLVLAIVTSMGIVMLPRISSTFAKGEKNKVQQYIYKSFEFASYLSIPMMFGIAGIAHEFTPWFFGMEFEKTGTLIWIISPIIVFIAWSNVLGQQYLISVGRTTGYTISVISGALVNFILNLSLIGRFHSIGAAIATLVAEFIVTGVQLIYIHKNLEIRRLFCSTWKFLIAGFIMYGVTRTIGVQLGISAITTFIQIFSGMIVYIILLFGLKSEINKNIFIKARQIVLKIKQR</sequence>
<dbReference type="RefSeq" id="WP_128166055.1">
    <property type="nucleotide sequence ID" value="NZ_CP025688.1"/>
</dbReference>
<name>A0ABX5Q4K1_9BACL</name>
<comment type="subcellular location">
    <subcellularLocation>
        <location evidence="1">Cell membrane</location>
        <topology evidence="1">Multi-pass membrane protein</topology>
    </subcellularLocation>
</comment>
<feature type="transmembrane region" description="Helical" evidence="6">
    <location>
        <begin position="83"/>
        <end position="105"/>
    </location>
</feature>
<evidence type="ECO:0000313" key="7">
    <source>
        <dbReference type="EMBL" id="QAA21562.1"/>
    </source>
</evidence>
<feature type="transmembrane region" description="Helical" evidence="6">
    <location>
        <begin position="246"/>
        <end position="266"/>
    </location>
</feature>
<keyword evidence="4 6" id="KW-1133">Transmembrane helix</keyword>
<feature type="transmembrane region" description="Helical" evidence="6">
    <location>
        <begin position="111"/>
        <end position="133"/>
    </location>
</feature>
<feature type="transmembrane region" description="Helical" evidence="6">
    <location>
        <begin position="140"/>
        <end position="158"/>
    </location>
</feature>
<keyword evidence="5 6" id="KW-0472">Membrane</keyword>
<feature type="transmembrane region" description="Helical" evidence="6">
    <location>
        <begin position="321"/>
        <end position="339"/>
    </location>
</feature>
<dbReference type="EMBL" id="CP025688">
    <property type="protein sequence ID" value="QAA21562.1"/>
    <property type="molecule type" value="Genomic_DNA"/>
</dbReference>
<dbReference type="InterPro" id="IPR002797">
    <property type="entry name" value="Polysacc_synth"/>
</dbReference>
<feature type="transmembrane region" description="Helical" evidence="6">
    <location>
        <begin position="351"/>
        <end position="371"/>
    </location>
</feature>
<evidence type="ECO:0000256" key="6">
    <source>
        <dbReference type="SAM" id="Phobius"/>
    </source>
</evidence>
<evidence type="ECO:0000256" key="2">
    <source>
        <dbReference type="ARBA" id="ARBA00022475"/>
    </source>
</evidence>
<proteinExistence type="predicted"/>
<feature type="transmembrane region" description="Helical" evidence="6">
    <location>
        <begin position="204"/>
        <end position="223"/>
    </location>
</feature>
<keyword evidence="2" id="KW-1003">Cell membrane</keyword>
<evidence type="ECO:0000313" key="8">
    <source>
        <dbReference type="Proteomes" id="UP000285882"/>
    </source>
</evidence>
<feature type="transmembrane region" description="Helical" evidence="6">
    <location>
        <begin position="434"/>
        <end position="457"/>
    </location>
</feature>
<dbReference type="Pfam" id="PF01943">
    <property type="entry name" value="Polysacc_synt"/>
    <property type="match status" value="1"/>
</dbReference>
<dbReference type="CDD" id="cd13128">
    <property type="entry name" value="MATE_Wzx_like"/>
    <property type="match status" value="1"/>
</dbReference>
<evidence type="ECO:0000256" key="3">
    <source>
        <dbReference type="ARBA" id="ARBA00022692"/>
    </source>
</evidence>
<feature type="transmembrane region" description="Helical" evidence="6">
    <location>
        <begin position="164"/>
        <end position="183"/>
    </location>
</feature>